<dbReference type="CDD" id="cd07043">
    <property type="entry name" value="STAS_anti-anti-sigma_factors"/>
    <property type="match status" value="1"/>
</dbReference>
<dbReference type="InterPro" id="IPR002645">
    <property type="entry name" value="STAS_dom"/>
</dbReference>
<protein>
    <recommendedName>
        <fullName evidence="1">STAS domain-containing protein</fullName>
    </recommendedName>
</protein>
<dbReference type="Pfam" id="PF01740">
    <property type="entry name" value="STAS"/>
    <property type="match status" value="1"/>
</dbReference>
<dbReference type="Gene3D" id="3.30.750.24">
    <property type="entry name" value="STAS domain"/>
    <property type="match status" value="1"/>
</dbReference>
<evidence type="ECO:0000313" key="2">
    <source>
        <dbReference type="EMBL" id="CAA9339717.1"/>
    </source>
</evidence>
<organism evidence="2">
    <name type="scientific">uncultured Frankineae bacterium</name>
    <dbReference type="NCBI Taxonomy" id="437475"/>
    <lineage>
        <taxon>Bacteria</taxon>
        <taxon>Bacillati</taxon>
        <taxon>Actinomycetota</taxon>
        <taxon>Actinomycetes</taxon>
        <taxon>Frankiales</taxon>
        <taxon>environmental samples</taxon>
    </lineage>
</organism>
<dbReference type="SUPFAM" id="SSF52091">
    <property type="entry name" value="SpoIIaa-like"/>
    <property type="match status" value="1"/>
</dbReference>
<dbReference type="PANTHER" id="PTHR33495:SF2">
    <property type="entry name" value="ANTI-SIGMA FACTOR ANTAGONIST TM_1081-RELATED"/>
    <property type="match status" value="1"/>
</dbReference>
<accession>A0A6J4LRB0</accession>
<dbReference type="AlphaFoldDB" id="A0A6J4LRB0"/>
<dbReference type="EMBL" id="CADCUE010000153">
    <property type="protein sequence ID" value="CAA9339717.1"/>
    <property type="molecule type" value="Genomic_DNA"/>
</dbReference>
<evidence type="ECO:0000259" key="1">
    <source>
        <dbReference type="PROSITE" id="PS50801"/>
    </source>
</evidence>
<dbReference type="InterPro" id="IPR036513">
    <property type="entry name" value="STAS_dom_sf"/>
</dbReference>
<dbReference type="PROSITE" id="PS50801">
    <property type="entry name" value="STAS"/>
    <property type="match status" value="1"/>
</dbReference>
<gene>
    <name evidence="2" type="ORF">AVDCRST_MAG16-1739</name>
</gene>
<sequence>MQFEVTPVERPADRVLHVSGELDIATVAVLRDAVGKALAEGPPALLVDLTPTRFVDSTGCRELVRTAKAGVAAGVAVGVVAPPDNWRVRRVVDFVQLSAIVPVHDALPDP</sequence>
<dbReference type="PANTHER" id="PTHR33495">
    <property type="entry name" value="ANTI-SIGMA FACTOR ANTAGONIST TM_1081-RELATED-RELATED"/>
    <property type="match status" value="1"/>
</dbReference>
<feature type="domain" description="STAS" evidence="1">
    <location>
        <begin position="15"/>
        <end position="110"/>
    </location>
</feature>
<reference evidence="2" key="1">
    <citation type="submission" date="2020-02" db="EMBL/GenBank/DDBJ databases">
        <authorList>
            <person name="Meier V. D."/>
        </authorList>
    </citation>
    <scope>NUCLEOTIDE SEQUENCE</scope>
    <source>
        <strain evidence="2">AVDCRST_MAG16</strain>
    </source>
</reference>
<dbReference type="GO" id="GO:0043856">
    <property type="term" value="F:anti-sigma factor antagonist activity"/>
    <property type="evidence" value="ECO:0007669"/>
    <property type="project" value="TreeGrafter"/>
</dbReference>
<proteinExistence type="predicted"/>
<name>A0A6J4LRB0_9ACTN</name>